<reference evidence="2 3" key="1">
    <citation type="submission" date="2024-02" db="EMBL/GenBank/DDBJ databases">
        <authorList>
            <person name="Daric V."/>
            <person name="Darras S."/>
        </authorList>
    </citation>
    <scope>NUCLEOTIDE SEQUENCE [LARGE SCALE GENOMIC DNA]</scope>
</reference>
<organism evidence="2 3">
    <name type="scientific">Clavelina lepadiformis</name>
    <name type="common">Light-bulb sea squirt</name>
    <name type="synonym">Ascidia lepadiformis</name>
    <dbReference type="NCBI Taxonomy" id="159417"/>
    <lineage>
        <taxon>Eukaryota</taxon>
        <taxon>Metazoa</taxon>
        <taxon>Chordata</taxon>
        <taxon>Tunicata</taxon>
        <taxon>Ascidiacea</taxon>
        <taxon>Aplousobranchia</taxon>
        <taxon>Clavelinidae</taxon>
        <taxon>Clavelina</taxon>
    </lineage>
</organism>
<keyword evidence="3" id="KW-1185">Reference proteome</keyword>
<proteinExistence type="predicted"/>
<gene>
    <name evidence="2" type="ORF">CVLEPA_LOCUS23670</name>
</gene>
<dbReference type="Proteomes" id="UP001642483">
    <property type="component" value="Unassembled WGS sequence"/>
</dbReference>
<feature type="region of interest" description="Disordered" evidence="1">
    <location>
        <begin position="91"/>
        <end position="111"/>
    </location>
</feature>
<dbReference type="EMBL" id="CAWYQH010000119">
    <property type="protein sequence ID" value="CAK8691070.1"/>
    <property type="molecule type" value="Genomic_DNA"/>
</dbReference>
<evidence type="ECO:0000313" key="2">
    <source>
        <dbReference type="EMBL" id="CAK8691070.1"/>
    </source>
</evidence>
<sequence>MNVRGHGLVAKRLSSSRARFGSDGASPLVPTLLKTSSWGPLSLSTTPLRSNWGPFACKANVITATLRERVEGPLIFPPMIQLWTLSVLDEQDNPNSTEERQGEGGLNLMMF</sequence>
<name>A0ABP0GH27_CLALP</name>
<evidence type="ECO:0000256" key="1">
    <source>
        <dbReference type="SAM" id="MobiDB-lite"/>
    </source>
</evidence>
<evidence type="ECO:0000313" key="3">
    <source>
        <dbReference type="Proteomes" id="UP001642483"/>
    </source>
</evidence>
<protein>
    <submittedName>
        <fullName evidence="2">Uncharacterized protein</fullName>
    </submittedName>
</protein>
<accession>A0ABP0GH27</accession>
<comment type="caution">
    <text evidence="2">The sequence shown here is derived from an EMBL/GenBank/DDBJ whole genome shotgun (WGS) entry which is preliminary data.</text>
</comment>